<dbReference type="EMBL" id="NBNE01000112">
    <property type="protein sequence ID" value="OWZ22756.1"/>
    <property type="molecule type" value="Genomic_DNA"/>
</dbReference>
<keyword evidence="2" id="KW-1185">Reference proteome</keyword>
<keyword evidence="1" id="KW-0378">Hydrolase</keyword>
<gene>
    <name evidence="1" type="ORF">PHMEG_0002499</name>
</gene>
<name>A0A225WYL4_9STRA</name>
<keyword evidence="1" id="KW-0547">Nucleotide-binding</keyword>
<dbReference type="Proteomes" id="UP000198211">
    <property type="component" value="Unassembled WGS sequence"/>
</dbReference>
<sequence>MLYKDIPTVYRWDKKSKWWVHMSFQYAALYMYLPKIQNGFYLRRLLCYRRGSTSFEDLKTIDNVRSMTRRWQLNYREWGEVLLEASYERMPYHLQLLFDTILIYSFPDSPRGLWERFKSDLSEDFQREMGMDADDRKVEFKTQKSLHLWNKINLKVGTPTIMIRNLYSDDGLYVFEL</sequence>
<comment type="caution">
    <text evidence="1">The sequence shown here is derived from an EMBL/GenBank/DDBJ whole genome shotgun (WGS) entry which is preliminary data.</text>
</comment>
<accession>A0A225WYL4</accession>
<proteinExistence type="predicted"/>
<keyword evidence="1" id="KW-0347">Helicase</keyword>
<dbReference type="OrthoDB" id="1728974at2759"/>
<keyword evidence="1" id="KW-0067">ATP-binding</keyword>
<organism evidence="1 2">
    <name type="scientific">Phytophthora megakarya</name>
    <dbReference type="NCBI Taxonomy" id="4795"/>
    <lineage>
        <taxon>Eukaryota</taxon>
        <taxon>Sar</taxon>
        <taxon>Stramenopiles</taxon>
        <taxon>Oomycota</taxon>
        <taxon>Peronosporomycetes</taxon>
        <taxon>Peronosporales</taxon>
        <taxon>Peronosporaceae</taxon>
        <taxon>Phytophthora</taxon>
    </lineage>
</organism>
<dbReference type="STRING" id="4795.A0A225WYL4"/>
<reference evidence="2" key="1">
    <citation type="submission" date="2017-03" db="EMBL/GenBank/DDBJ databases">
        <title>Phytopthora megakarya and P. palmivora, two closely related causual agents of cacao black pod achieved similar genome size and gene model numbers by different mechanisms.</title>
        <authorList>
            <person name="Ali S."/>
            <person name="Shao J."/>
            <person name="Larry D.J."/>
            <person name="Kronmiller B."/>
            <person name="Shen D."/>
            <person name="Strem M.D."/>
            <person name="Melnick R.L."/>
            <person name="Guiltinan M.J."/>
            <person name="Tyler B.M."/>
            <person name="Meinhardt L.W."/>
            <person name="Bailey B.A."/>
        </authorList>
    </citation>
    <scope>NUCLEOTIDE SEQUENCE [LARGE SCALE GENOMIC DNA]</scope>
    <source>
        <strain evidence="2">zdho120</strain>
    </source>
</reference>
<protein>
    <submittedName>
        <fullName evidence="1">Helitron helicase</fullName>
    </submittedName>
</protein>
<dbReference type="AlphaFoldDB" id="A0A225WYL4"/>
<evidence type="ECO:0000313" key="2">
    <source>
        <dbReference type="Proteomes" id="UP000198211"/>
    </source>
</evidence>
<evidence type="ECO:0000313" key="1">
    <source>
        <dbReference type="EMBL" id="OWZ22756.1"/>
    </source>
</evidence>
<dbReference type="GO" id="GO:0004386">
    <property type="term" value="F:helicase activity"/>
    <property type="evidence" value="ECO:0007669"/>
    <property type="project" value="UniProtKB-KW"/>
</dbReference>